<evidence type="ECO:0000313" key="1">
    <source>
        <dbReference type="EMBL" id="EPI47775.1"/>
    </source>
</evidence>
<dbReference type="HOGENOM" id="CLU_3310277_0_0_11"/>
<name>S4GGR1_GARVA</name>
<reference evidence="1 2" key="1">
    <citation type="submission" date="2013-06" db="EMBL/GenBank/DDBJ databases">
        <authorList>
            <person name="Weinstock G."/>
            <person name="Sodergren E."/>
            <person name="Lobos E.A."/>
            <person name="Fulton L."/>
            <person name="Fulton R."/>
            <person name="Courtney L."/>
            <person name="Fronick C."/>
            <person name="O'Laughlin M."/>
            <person name="Godfrey J."/>
            <person name="Wilson R.M."/>
            <person name="Miner T."/>
            <person name="Farmer C."/>
            <person name="Delehaunty K."/>
            <person name="Cordes M."/>
            <person name="Minx P."/>
            <person name="Tomlinson C."/>
            <person name="Chen J."/>
            <person name="Wollam A."/>
            <person name="Pepin K.H."/>
            <person name="Bhonagiri V."/>
            <person name="Zhang X."/>
            <person name="Warren W."/>
            <person name="Mitreva M."/>
            <person name="Mardis E.R."/>
            <person name="Wilson R.K."/>
        </authorList>
    </citation>
    <scope>NUCLEOTIDE SEQUENCE [LARGE SCALE GENOMIC DNA]</scope>
    <source>
        <strain evidence="1 2">JCP8108</strain>
    </source>
</reference>
<dbReference type="EMBL" id="ATJJ01000042">
    <property type="protein sequence ID" value="EPI47775.1"/>
    <property type="molecule type" value="Genomic_DNA"/>
</dbReference>
<proteinExistence type="predicted"/>
<gene>
    <name evidence="1" type="ORF">HMPREF1581_00768</name>
</gene>
<dbReference type="AlphaFoldDB" id="S4GGR1"/>
<organism evidence="1 2">
    <name type="scientific">Gardnerella vaginalis JCP8108</name>
    <dbReference type="NCBI Taxonomy" id="1261066"/>
    <lineage>
        <taxon>Bacteria</taxon>
        <taxon>Bacillati</taxon>
        <taxon>Actinomycetota</taxon>
        <taxon>Actinomycetes</taxon>
        <taxon>Bifidobacteriales</taxon>
        <taxon>Bifidobacteriaceae</taxon>
        <taxon>Gardnerella</taxon>
    </lineage>
</organism>
<accession>S4GGR1</accession>
<comment type="caution">
    <text evidence="1">The sequence shown here is derived from an EMBL/GenBank/DDBJ whole genome shotgun (WGS) entry which is preliminary data.</text>
</comment>
<evidence type="ECO:0000313" key="2">
    <source>
        <dbReference type="Proteomes" id="UP000014521"/>
    </source>
</evidence>
<sequence length="39" mass="4529">MFILIVRSLLWVCVDVSARHAAKRQQITAKDQMLKPVVY</sequence>
<dbReference type="Proteomes" id="UP000014521">
    <property type="component" value="Unassembled WGS sequence"/>
</dbReference>
<protein>
    <submittedName>
        <fullName evidence="1">Uncharacterized protein</fullName>
    </submittedName>
</protein>